<evidence type="ECO:0008006" key="4">
    <source>
        <dbReference type="Google" id="ProtNLM"/>
    </source>
</evidence>
<keyword evidence="1" id="KW-0732">Signal</keyword>
<name>S8CAH0_9LAMI</name>
<keyword evidence="3" id="KW-1185">Reference proteome</keyword>
<organism evidence="2 3">
    <name type="scientific">Genlisea aurea</name>
    <dbReference type="NCBI Taxonomy" id="192259"/>
    <lineage>
        <taxon>Eukaryota</taxon>
        <taxon>Viridiplantae</taxon>
        <taxon>Streptophyta</taxon>
        <taxon>Embryophyta</taxon>
        <taxon>Tracheophyta</taxon>
        <taxon>Spermatophyta</taxon>
        <taxon>Magnoliopsida</taxon>
        <taxon>eudicotyledons</taxon>
        <taxon>Gunneridae</taxon>
        <taxon>Pentapetalae</taxon>
        <taxon>asterids</taxon>
        <taxon>lamiids</taxon>
        <taxon>Lamiales</taxon>
        <taxon>Lentibulariaceae</taxon>
        <taxon>Genlisea</taxon>
    </lineage>
</organism>
<sequence length="69" mass="8289">MFNRAISRIMPLLEIFLLLDLKILAFSVPLNDRYLNVSHPLMVHFQVTRDGILYRKIPKFLRLFQRTNM</sequence>
<dbReference type="EMBL" id="AUSU01006918">
    <property type="protein sequence ID" value="EPS61341.1"/>
    <property type="molecule type" value="Genomic_DNA"/>
</dbReference>
<dbReference type="Proteomes" id="UP000015453">
    <property type="component" value="Unassembled WGS sequence"/>
</dbReference>
<gene>
    <name evidence="2" type="ORF">M569_13459</name>
</gene>
<accession>S8CAH0</accession>
<evidence type="ECO:0000313" key="2">
    <source>
        <dbReference type="EMBL" id="EPS61341.1"/>
    </source>
</evidence>
<feature type="signal peptide" evidence="1">
    <location>
        <begin position="1"/>
        <end position="25"/>
    </location>
</feature>
<feature type="chain" id="PRO_5004549479" description="Secreted protein" evidence="1">
    <location>
        <begin position="26"/>
        <end position="69"/>
    </location>
</feature>
<comment type="caution">
    <text evidence="2">The sequence shown here is derived from an EMBL/GenBank/DDBJ whole genome shotgun (WGS) entry which is preliminary data.</text>
</comment>
<proteinExistence type="predicted"/>
<protein>
    <recommendedName>
        <fullName evidence="4">Secreted protein</fullName>
    </recommendedName>
</protein>
<reference evidence="2 3" key="1">
    <citation type="journal article" date="2013" name="BMC Genomics">
        <title>The miniature genome of a carnivorous plant Genlisea aurea contains a low number of genes and short non-coding sequences.</title>
        <authorList>
            <person name="Leushkin E.V."/>
            <person name="Sutormin R.A."/>
            <person name="Nabieva E.R."/>
            <person name="Penin A.A."/>
            <person name="Kondrashov A.S."/>
            <person name="Logacheva M.D."/>
        </authorList>
    </citation>
    <scope>NUCLEOTIDE SEQUENCE [LARGE SCALE GENOMIC DNA]</scope>
</reference>
<dbReference type="AlphaFoldDB" id="S8CAH0"/>
<evidence type="ECO:0000256" key="1">
    <source>
        <dbReference type="SAM" id="SignalP"/>
    </source>
</evidence>
<evidence type="ECO:0000313" key="3">
    <source>
        <dbReference type="Proteomes" id="UP000015453"/>
    </source>
</evidence>